<feature type="transmembrane region" description="Helical" evidence="2">
    <location>
        <begin position="364"/>
        <end position="385"/>
    </location>
</feature>
<evidence type="ECO:0000256" key="2">
    <source>
        <dbReference type="SAM" id="Phobius"/>
    </source>
</evidence>
<dbReference type="KEGG" id="schf:IPT68_05475"/>
<sequence length="844" mass="91111">MAAKSSEVTTDVPPEPAATASGRAGTAAGTETTLAELLADVVRVDRVPVDSHFFDDLGANSLLMAHFCARVRKRADLPSVSMRDVYRHPTIRSLAQALADTPPPPAAEPAPTSEQAPPAHGTRRYVLCGTAQLLFFCGYCLFVGFVLARGYTWVSGGGGLVGVYLRAVAFGSAVFVGACALPVVAKWTLVGRWRPGEFPVWGPAYLRLWIVRVLLHANPMVLLVGNPLYVLYLRALGARIGKGVTILTRFGPVCTDLLTVGAGTVIRKDCSVSCYRAHAGRIQTGPVVLGRDVVVGERTVIDIDTAMGDGAQLGHASALHRGMSVPAGQRWHGSPAQRTDVSLPRIAPADCGTARRATYGIVTLLQMFLVYLPLAFGGSYMLFTWLPGLDTLLDPAVHDIASASFYGNALALSFVLFFGLLTAGLVAVTVLPRLMNLLVRPDRVYPLYGLHYSVHRAVARVSNSKLLTWLFGDSSYIVHYLRAIGYDLSHVEQTGSNFGTELKHESPSLTSVGRGTMVADGLSVLNAEYSSTSFRLARVSIGPHNFLGNNIAYPPGGRTGDNCLLATKVMVPLDGPVREGVGLLGSPPFEIPRSVERDTRFDHLRSGDEQRRRLAAKNRYNLRSMGQFLVLRWLHSFGLVVIGTAAVTTYDPQSVAGQLLIAASVAAGVIFPVLYFVLVERVILRFGGLRPQLCSIYDPYFWWHERLWKVPDKHLVVFNGTPFKNVVWRLMGVRIGRRVFDDGCYITERTLTAIGDDTTLNAGSKIQCHSQEDGTFKSDHVTIGAGCTLGVGAFVHYGVTLGDGAELAADSFLMKGEEVPPSARWGGNPAVERTSASHCADPTA</sequence>
<feature type="transmembrane region" description="Helical" evidence="2">
    <location>
        <begin position="133"/>
        <end position="151"/>
    </location>
</feature>
<evidence type="ECO:0000259" key="3">
    <source>
        <dbReference type="PROSITE" id="PS50075"/>
    </source>
</evidence>
<evidence type="ECO:0000313" key="4">
    <source>
        <dbReference type="EMBL" id="QOV45401.1"/>
    </source>
</evidence>
<feature type="domain" description="Carrier" evidence="3">
    <location>
        <begin position="25"/>
        <end position="102"/>
    </location>
</feature>
<proteinExistence type="predicted"/>
<reference evidence="4 5" key="1">
    <citation type="submission" date="2020-10" db="EMBL/GenBank/DDBJ databases">
        <title>Streptomyces chromofuscus complate genome analysis.</title>
        <authorList>
            <person name="Anwar N."/>
        </authorList>
    </citation>
    <scope>NUCLEOTIDE SEQUENCE [LARGE SCALE GENOMIC DNA]</scope>
    <source>
        <strain evidence="4 5">DSM 40273</strain>
    </source>
</reference>
<dbReference type="RefSeq" id="WP_189697181.1">
    <property type="nucleotide sequence ID" value="NZ_BMTA01000004.1"/>
</dbReference>
<gene>
    <name evidence="4" type="ORF">IPT68_05475</name>
</gene>
<organism evidence="4 5">
    <name type="scientific">Streptomyces chromofuscus</name>
    <dbReference type="NCBI Taxonomy" id="42881"/>
    <lineage>
        <taxon>Bacteria</taxon>
        <taxon>Bacillati</taxon>
        <taxon>Actinomycetota</taxon>
        <taxon>Actinomycetes</taxon>
        <taxon>Kitasatosporales</taxon>
        <taxon>Streptomycetaceae</taxon>
        <taxon>Streptomyces</taxon>
    </lineage>
</organism>
<feature type="transmembrane region" description="Helical" evidence="2">
    <location>
        <begin position="629"/>
        <end position="650"/>
    </location>
</feature>
<dbReference type="InterPro" id="IPR011004">
    <property type="entry name" value="Trimer_LpxA-like_sf"/>
</dbReference>
<dbReference type="NCBIfam" id="TIGR02353">
    <property type="entry name" value="NRPS_term_dom"/>
    <property type="match status" value="1"/>
</dbReference>
<feature type="region of interest" description="Disordered" evidence="1">
    <location>
        <begin position="98"/>
        <end position="119"/>
    </location>
</feature>
<dbReference type="PANTHER" id="PTHR43300:SF11">
    <property type="entry name" value="ACETYLTRANSFERASE RV3034C-RELATED"/>
    <property type="match status" value="1"/>
</dbReference>
<feature type="region of interest" description="Disordered" evidence="1">
    <location>
        <begin position="1"/>
        <end position="27"/>
    </location>
</feature>
<feature type="transmembrane region" description="Helical" evidence="2">
    <location>
        <begin position="405"/>
        <end position="431"/>
    </location>
</feature>
<feature type="compositionally biased region" description="Low complexity" evidence="1">
    <location>
        <begin position="17"/>
        <end position="27"/>
    </location>
</feature>
<keyword evidence="2" id="KW-0472">Membrane</keyword>
<dbReference type="Gene3D" id="2.160.10.10">
    <property type="entry name" value="Hexapeptide repeat proteins"/>
    <property type="match status" value="2"/>
</dbReference>
<dbReference type="InterPro" id="IPR036736">
    <property type="entry name" value="ACP-like_sf"/>
</dbReference>
<feature type="compositionally biased region" description="Low complexity" evidence="1">
    <location>
        <begin position="109"/>
        <end position="119"/>
    </location>
</feature>
<accession>A0A7M2TDM4</accession>
<keyword evidence="2" id="KW-1133">Transmembrane helix</keyword>
<dbReference type="EMBL" id="CP063374">
    <property type="protein sequence ID" value="QOV45401.1"/>
    <property type="molecule type" value="Genomic_DNA"/>
</dbReference>
<feature type="transmembrane region" description="Helical" evidence="2">
    <location>
        <begin position="163"/>
        <end position="189"/>
    </location>
</feature>
<keyword evidence="5" id="KW-1185">Reference proteome</keyword>
<feature type="region of interest" description="Disordered" evidence="1">
    <location>
        <begin position="823"/>
        <end position="844"/>
    </location>
</feature>
<dbReference type="PANTHER" id="PTHR43300">
    <property type="entry name" value="ACETYLTRANSFERASE"/>
    <property type="match status" value="1"/>
</dbReference>
<protein>
    <submittedName>
        <fullName evidence="4">Peptide synthetase</fullName>
    </submittedName>
</protein>
<dbReference type="InterPro" id="IPR009081">
    <property type="entry name" value="PP-bd_ACP"/>
</dbReference>
<dbReference type="AlphaFoldDB" id="A0A7M2TDM4"/>
<dbReference type="Gene3D" id="1.10.1200.10">
    <property type="entry name" value="ACP-like"/>
    <property type="match status" value="1"/>
</dbReference>
<feature type="transmembrane region" description="Helical" evidence="2">
    <location>
        <begin position="656"/>
        <end position="678"/>
    </location>
</feature>
<name>A0A7M2TDM4_STRCW</name>
<dbReference type="Pfam" id="PF00550">
    <property type="entry name" value="PP-binding"/>
    <property type="match status" value="1"/>
</dbReference>
<dbReference type="SUPFAM" id="SSF51161">
    <property type="entry name" value="Trimeric LpxA-like enzymes"/>
    <property type="match status" value="2"/>
</dbReference>
<dbReference type="InterPro" id="IPR012728">
    <property type="entry name" value="Pls/PosA_C"/>
</dbReference>
<evidence type="ECO:0000313" key="5">
    <source>
        <dbReference type="Proteomes" id="UP000594008"/>
    </source>
</evidence>
<keyword evidence="2" id="KW-0812">Transmembrane</keyword>
<dbReference type="InterPro" id="IPR050179">
    <property type="entry name" value="Trans_hexapeptide_repeat"/>
</dbReference>
<evidence type="ECO:0000256" key="1">
    <source>
        <dbReference type="SAM" id="MobiDB-lite"/>
    </source>
</evidence>
<dbReference type="Proteomes" id="UP000594008">
    <property type="component" value="Chromosome"/>
</dbReference>
<dbReference type="PROSITE" id="PS50075">
    <property type="entry name" value="CARRIER"/>
    <property type="match status" value="1"/>
</dbReference>
<dbReference type="SUPFAM" id="SSF47336">
    <property type="entry name" value="ACP-like"/>
    <property type="match status" value="1"/>
</dbReference>